<gene>
    <name evidence="1" type="ORF">Pan189_00910</name>
</gene>
<dbReference type="OrthoDB" id="9770340at2"/>
<accession>A0A517QVU4</accession>
<dbReference type="EMBL" id="CP036268">
    <property type="protein sequence ID" value="QDT35738.1"/>
    <property type="molecule type" value="Genomic_DNA"/>
</dbReference>
<proteinExistence type="predicted"/>
<keyword evidence="2" id="KW-1185">Reference proteome</keyword>
<evidence type="ECO:0000313" key="1">
    <source>
        <dbReference type="EMBL" id="QDT35738.1"/>
    </source>
</evidence>
<name>A0A517QVU4_9PLAN</name>
<dbReference type="KEGG" id="svp:Pan189_00910"/>
<organism evidence="1 2">
    <name type="scientific">Stratiformator vulcanicus</name>
    <dbReference type="NCBI Taxonomy" id="2527980"/>
    <lineage>
        <taxon>Bacteria</taxon>
        <taxon>Pseudomonadati</taxon>
        <taxon>Planctomycetota</taxon>
        <taxon>Planctomycetia</taxon>
        <taxon>Planctomycetales</taxon>
        <taxon>Planctomycetaceae</taxon>
        <taxon>Stratiformator</taxon>
    </lineage>
</organism>
<sequence length="266" mass="30844">MPIHRNDIADLKNAARIAIRELHAKMGRPPTQNEYKSHAQTNDLPTLHQVLYQYGNWSSAIEDAGFEPNKNTPPPQQPYTVAQLTEEFIRVANQIQKIPGQTEFGASSKFSVRPYRLRWGTWTQVKSYFTEKHADSFEFSVAPPRNPSSQKTIRKPLCFDSVLKFEPQNEMETIILFSLMADRLEYRIRSVRADFPDAELERNGEIILAEFEYESSNYIQHGHDLDADCICICWRNNRDLQSIPVVALEDVLREWRDNQAMNGSRR</sequence>
<dbReference type="Pfam" id="PF18780">
    <property type="entry name" value="HNH_repeat"/>
    <property type="match status" value="1"/>
</dbReference>
<evidence type="ECO:0000313" key="2">
    <source>
        <dbReference type="Proteomes" id="UP000317318"/>
    </source>
</evidence>
<reference evidence="1 2" key="1">
    <citation type="submission" date="2019-02" db="EMBL/GenBank/DDBJ databases">
        <title>Deep-cultivation of Planctomycetes and their phenomic and genomic characterization uncovers novel biology.</title>
        <authorList>
            <person name="Wiegand S."/>
            <person name="Jogler M."/>
            <person name="Boedeker C."/>
            <person name="Pinto D."/>
            <person name="Vollmers J."/>
            <person name="Rivas-Marin E."/>
            <person name="Kohn T."/>
            <person name="Peeters S.H."/>
            <person name="Heuer A."/>
            <person name="Rast P."/>
            <person name="Oberbeckmann S."/>
            <person name="Bunk B."/>
            <person name="Jeske O."/>
            <person name="Meyerdierks A."/>
            <person name="Storesund J.E."/>
            <person name="Kallscheuer N."/>
            <person name="Luecker S."/>
            <person name="Lage O.M."/>
            <person name="Pohl T."/>
            <person name="Merkel B.J."/>
            <person name="Hornburger P."/>
            <person name="Mueller R.-W."/>
            <person name="Bruemmer F."/>
            <person name="Labrenz M."/>
            <person name="Spormann A.M."/>
            <person name="Op den Camp H."/>
            <person name="Overmann J."/>
            <person name="Amann R."/>
            <person name="Jetten M.S.M."/>
            <person name="Mascher T."/>
            <person name="Medema M.H."/>
            <person name="Devos D.P."/>
            <person name="Kaster A.-K."/>
            <person name="Ovreas L."/>
            <person name="Rohde M."/>
            <person name="Galperin M.Y."/>
            <person name="Jogler C."/>
        </authorList>
    </citation>
    <scope>NUCLEOTIDE SEQUENCE [LARGE SCALE GENOMIC DNA]</scope>
    <source>
        <strain evidence="1 2">Pan189</strain>
    </source>
</reference>
<dbReference type="Proteomes" id="UP000317318">
    <property type="component" value="Chromosome"/>
</dbReference>
<dbReference type="InterPro" id="IPR041025">
    <property type="entry name" value="HNH_repeat"/>
</dbReference>
<protein>
    <submittedName>
        <fullName evidence="1">Uncharacterized protein</fullName>
    </submittedName>
</protein>
<dbReference type="AlphaFoldDB" id="A0A517QVU4"/>
<dbReference type="RefSeq" id="WP_145362006.1">
    <property type="nucleotide sequence ID" value="NZ_CP036268.1"/>
</dbReference>